<accession>A0A7W2IIV2</accession>
<reference evidence="13 14" key="1">
    <citation type="submission" date="2020-07" db="EMBL/GenBank/DDBJ databases">
        <title>Novel species isolated from subtropical streams in China.</title>
        <authorList>
            <person name="Lu H."/>
        </authorList>
    </citation>
    <scope>NUCLEOTIDE SEQUENCE [LARGE SCALE GENOMIC DNA]</scope>
    <source>
        <strain evidence="13 14">LX47W</strain>
    </source>
</reference>
<gene>
    <name evidence="13" type="ORF">H3H39_01275</name>
</gene>
<dbReference type="PANTHER" id="PTHR34501:SF9">
    <property type="entry name" value="MAJOR OUTER MEMBRANE PROTEIN P.IA"/>
    <property type="match status" value="1"/>
</dbReference>
<dbReference type="GO" id="GO:0009279">
    <property type="term" value="C:cell outer membrane"/>
    <property type="evidence" value="ECO:0007669"/>
    <property type="project" value="UniProtKB-SubCell"/>
</dbReference>
<dbReference type="InterPro" id="IPR050298">
    <property type="entry name" value="Gram-neg_bact_OMP"/>
</dbReference>
<dbReference type="EMBL" id="JACEZU010000001">
    <property type="protein sequence ID" value="MBA5685682.1"/>
    <property type="molecule type" value="Genomic_DNA"/>
</dbReference>
<keyword evidence="3" id="KW-0813">Transport</keyword>
<name>A0A7W2IIV2_9BURK</name>
<evidence type="ECO:0000256" key="11">
    <source>
        <dbReference type="SAM" id="SignalP"/>
    </source>
</evidence>
<dbReference type="InterPro" id="IPR033900">
    <property type="entry name" value="Gram_neg_porin_domain"/>
</dbReference>
<comment type="subunit">
    <text evidence="2">Homotrimer.</text>
</comment>
<evidence type="ECO:0000259" key="12">
    <source>
        <dbReference type="Pfam" id="PF13609"/>
    </source>
</evidence>
<feature type="domain" description="Porin" evidence="12">
    <location>
        <begin position="7"/>
        <end position="336"/>
    </location>
</feature>
<dbReference type="InterPro" id="IPR023614">
    <property type="entry name" value="Porin_dom_sf"/>
</dbReference>
<evidence type="ECO:0000256" key="7">
    <source>
        <dbReference type="ARBA" id="ARBA00023065"/>
    </source>
</evidence>
<evidence type="ECO:0000256" key="4">
    <source>
        <dbReference type="ARBA" id="ARBA00022452"/>
    </source>
</evidence>
<keyword evidence="4" id="KW-1134">Transmembrane beta strand</keyword>
<evidence type="ECO:0000256" key="10">
    <source>
        <dbReference type="ARBA" id="ARBA00023237"/>
    </source>
</evidence>
<evidence type="ECO:0000256" key="5">
    <source>
        <dbReference type="ARBA" id="ARBA00022692"/>
    </source>
</evidence>
<keyword evidence="5" id="KW-0812">Transmembrane</keyword>
<dbReference type="Proteomes" id="UP000573499">
    <property type="component" value="Unassembled WGS sequence"/>
</dbReference>
<comment type="subcellular location">
    <subcellularLocation>
        <location evidence="1">Cell outer membrane</location>
        <topology evidence="1">Multi-pass membrane protein</topology>
    </subcellularLocation>
</comment>
<protein>
    <submittedName>
        <fullName evidence="13">Porin</fullName>
    </submittedName>
</protein>
<dbReference type="AlphaFoldDB" id="A0A7W2IIV2"/>
<keyword evidence="10" id="KW-0998">Cell outer membrane</keyword>
<evidence type="ECO:0000256" key="9">
    <source>
        <dbReference type="ARBA" id="ARBA00023136"/>
    </source>
</evidence>
<sequence length="354" mass="37356">MKKSLVALALMGAFSAAYAQSSVTIYGTVDAGVTKKTDTTTAIGKRDNNKLGFKGVEDLGSGLKALFQLEIRYEPDTGTLESGTRPLFQGESRVGLQGDFGTVRLGRGLTALQASNTAFEPWSGLPTPAGFQTDLQVAGYTTAYGIKSGSDPLGPAGNSANRFSNALFYNSPVFSGFQLNATVGTKENNGNLAAIQGTSLNPLLPQYAIGANGSAVPYSLSGTFNNGPLAAMAAYERNAIETKLWSIAAAVTPMPGLKLMGSYQKQDQGHTKLTNPDTKAWILGANYTVGAGKFLLGYGQKTPDGVEKTKQASAGYEYSLSTRTYVYGELSQRKNSLVAGDSVKYYGLGIHHNF</sequence>
<dbReference type="Gene3D" id="2.40.160.10">
    <property type="entry name" value="Porin"/>
    <property type="match status" value="1"/>
</dbReference>
<dbReference type="PRINTS" id="PR00184">
    <property type="entry name" value="NEISSPPORIN"/>
</dbReference>
<feature type="chain" id="PRO_5031556916" evidence="11">
    <location>
        <begin position="20"/>
        <end position="354"/>
    </location>
</feature>
<dbReference type="InterPro" id="IPR002299">
    <property type="entry name" value="Porin_Neis"/>
</dbReference>
<evidence type="ECO:0000256" key="6">
    <source>
        <dbReference type="ARBA" id="ARBA00022729"/>
    </source>
</evidence>
<dbReference type="GO" id="GO:0046930">
    <property type="term" value="C:pore complex"/>
    <property type="evidence" value="ECO:0007669"/>
    <property type="project" value="UniProtKB-KW"/>
</dbReference>
<evidence type="ECO:0000256" key="8">
    <source>
        <dbReference type="ARBA" id="ARBA00023114"/>
    </source>
</evidence>
<comment type="caution">
    <text evidence="13">The sequence shown here is derived from an EMBL/GenBank/DDBJ whole genome shotgun (WGS) entry which is preliminary data.</text>
</comment>
<keyword evidence="9" id="KW-0472">Membrane</keyword>
<evidence type="ECO:0000256" key="2">
    <source>
        <dbReference type="ARBA" id="ARBA00011233"/>
    </source>
</evidence>
<keyword evidence="7" id="KW-0406">Ion transport</keyword>
<keyword evidence="6 11" id="KW-0732">Signal</keyword>
<organism evidence="13 14">
    <name type="scientific">Rugamonas apoptosis</name>
    <dbReference type="NCBI Taxonomy" id="2758570"/>
    <lineage>
        <taxon>Bacteria</taxon>
        <taxon>Pseudomonadati</taxon>
        <taxon>Pseudomonadota</taxon>
        <taxon>Betaproteobacteria</taxon>
        <taxon>Burkholderiales</taxon>
        <taxon>Oxalobacteraceae</taxon>
        <taxon>Telluria group</taxon>
        <taxon>Rugamonas</taxon>
    </lineage>
</organism>
<dbReference type="GO" id="GO:0015288">
    <property type="term" value="F:porin activity"/>
    <property type="evidence" value="ECO:0007669"/>
    <property type="project" value="UniProtKB-KW"/>
</dbReference>
<dbReference type="SUPFAM" id="SSF56935">
    <property type="entry name" value="Porins"/>
    <property type="match status" value="1"/>
</dbReference>
<evidence type="ECO:0000313" key="14">
    <source>
        <dbReference type="Proteomes" id="UP000573499"/>
    </source>
</evidence>
<evidence type="ECO:0000256" key="3">
    <source>
        <dbReference type="ARBA" id="ARBA00022448"/>
    </source>
</evidence>
<dbReference type="PANTHER" id="PTHR34501">
    <property type="entry name" value="PROTEIN YDDL-RELATED"/>
    <property type="match status" value="1"/>
</dbReference>
<dbReference type="RefSeq" id="WP_182151448.1">
    <property type="nucleotide sequence ID" value="NZ_JACEZU010000001.1"/>
</dbReference>
<feature type="signal peptide" evidence="11">
    <location>
        <begin position="1"/>
        <end position="19"/>
    </location>
</feature>
<dbReference type="CDD" id="cd00342">
    <property type="entry name" value="gram_neg_porins"/>
    <property type="match status" value="1"/>
</dbReference>
<evidence type="ECO:0000256" key="1">
    <source>
        <dbReference type="ARBA" id="ARBA00004571"/>
    </source>
</evidence>
<dbReference type="GO" id="GO:0006811">
    <property type="term" value="P:monoatomic ion transport"/>
    <property type="evidence" value="ECO:0007669"/>
    <property type="project" value="UniProtKB-KW"/>
</dbReference>
<keyword evidence="8" id="KW-0626">Porin</keyword>
<evidence type="ECO:0000313" key="13">
    <source>
        <dbReference type="EMBL" id="MBA5685682.1"/>
    </source>
</evidence>
<keyword evidence="14" id="KW-1185">Reference proteome</keyword>
<proteinExistence type="predicted"/>
<dbReference type="Pfam" id="PF13609">
    <property type="entry name" value="Porin_4"/>
    <property type="match status" value="1"/>
</dbReference>